<reference evidence="2" key="1">
    <citation type="journal article" date="2021" name="Proc. Natl. Acad. Sci. U.S.A.">
        <title>A Catalog of Tens of Thousands of Viruses from Human Metagenomes Reveals Hidden Associations with Chronic Diseases.</title>
        <authorList>
            <person name="Tisza M.J."/>
            <person name="Buck C.B."/>
        </authorList>
    </citation>
    <scope>NUCLEOTIDE SEQUENCE</scope>
    <source>
        <strain evidence="2">CtfWC31</strain>
    </source>
</reference>
<name>A0A8S5N7D9_9CAUD</name>
<proteinExistence type="predicted"/>
<dbReference type="EMBL" id="BK015078">
    <property type="protein sequence ID" value="DAD90152.1"/>
    <property type="molecule type" value="Genomic_DNA"/>
</dbReference>
<feature type="region of interest" description="Disordered" evidence="1">
    <location>
        <begin position="1"/>
        <end position="40"/>
    </location>
</feature>
<accession>A0A8S5N7D9</accession>
<organism evidence="2">
    <name type="scientific">Siphoviridae sp. ctfWC31</name>
    <dbReference type="NCBI Taxonomy" id="2826414"/>
    <lineage>
        <taxon>Viruses</taxon>
        <taxon>Duplodnaviria</taxon>
        <taxon>Heunggongvirae</taxon>
        <taxon>Uroviricota</taxon>
        <taxon>Caudoviricetes</taxon>
    </lineage>
</organism>
<evidence type="ECO:0000256" key="1">
    <source>
        <dbReference type="SAM" id="MobiDB-lite"/>
    </source>
</evidence>
<sequence>MRVKRKTDYSEISRRSVRSDFKPYNRTPEREKGRQTQKQPQINAIRRIAFVNENSGYFKYRNLILGKQVRLIREASVGGWFCTFVFDEDRRALNRAADWSERKDEYLLDGVKFK</sequence>
<feature type="compositionally biased region" description="Basic and acidic residues" evidence="1">
    <location>
        <begin position="1"/>
        <end position="34"/>
    </location>
</feature>
<protein>
    <submittedName>
        <fullName evidence="2">Uncharacterized protein</fullName>
    </submittedName>
</protein>
<evidence type="ECO:0000313" key="2">
    <source>
        <dbReference type="EMBL" id="DAD90152.1"/>
    </source>
</evidence>